<dbReference type="Gene3D" id="1.10.10.10">
    <property type="entry name" value="Winged helix-like DNA-binding domain superfamily/Winged helix DNA-binding domain"/>
    <property type="match status" value="1"/>
</dbReference>
<accession>A9IV34</accession>
<dbReference type="EMBL" id="AM902716">
    <property type="protein sequence ID" value="CAP43619.1"/>
    <property type="molecule type" value="Genomic_DNA"/>
</dbReference>
<gene>
    <name evidence="6" type="ordered locus">Bpet3277</name>
</gene>
<dbReference type="eggNOG" id="COG1802">
    <property type="taxonomic scope" value="Bacteria"/>
</dbReference>
<proteinExistence type="predicted"/>
<keyword evidence="2" id="KW-0238">DNA-binding</keyword>
<evidence type="ECO:0000256" key="1">
    <source>
        <dbReference type="ARBA" id="ARBA00023015"/>
    </source>
</evidence>
<dbReference type="GO" id="GO:0003677">
    <property type="term" value="F:DNA binding"/>
    <property type="evidence" value="ECO:0007669"/>
    <property type="project" value="UniProtKB-KW"/>
</dbReference>
<organism evidence="6 7">
    <name type="scientific">Bordetella petrii (strain ATCC BAA-461 / DSM 12804 / CCUG 43448 / CIP 107267 / Se-1111R)</name>
    <dbReference type="NCBI Taxonomy" id="340100"/>
    <lineage>
        <taxon>Bacteria</taxon>
        <taxon>Pseudomonadati</taxon>
        <taxon>Pseudomonadota</taxon>
        <taxon>Betaproteobacteria</taxon>
        <taxon>Burkholderiales</taxon>
        <taxon>Alcaligenaceae</taxon>
        <taxon>Bordetella</taxon>
    </lineage>
</organism>
<dbReference type="Proteomes" id="UP000001225">
    <property type="component" value="Chromosome"/>
</dbReference>
<dbReference type="Pfam" id="PF00392">
    <property type="entry name" value="GntR"/>
    <property type="match status" value="1"/>
</dbReference>
<dbReference type="Pfam" id="PF07729">
    <property type="entry name" value="FCD"/>
    <property type="match status" value="1"/>
</dbReference>
<feature type="domain" description="HTH gntR-type" evidence="5">
    <location>
        <begin position="8"/>
        <end position="75"/>
    </location>
</feature>
<evidence type="ECO:0000256" key="4">
    <source>
        <dbReference type="SAM" id="MobiDB-lite"/>
    </source>
</evidence>
<dbReference type="InterPro" id="IPR011711">
    <property type="entry name" value="GntR_C"/>
</dbReference>
<protein>
    <submittedName>
        <fullName evidence="6">Transcriptional regulator, GntR-family</fullName>
    </submittedName>
</protein>
<dbReference type="PANTHER" id="PTHR43537">
    <property type="entry name" value="TRANSCRIPTIONAL REGULATOR, GNTR FAMILY"/>
    <property type="match status" value="1"/>
</dbReference>
<name>A9IV34_BORPD</name>
<dbReference type="InterPro" id="IPR008920">
    <property type="entry name" value="TF_FadR/GntR_C"/>
</dbReference>
<dbReference type="Gene3D" id="1.20.120.530">
    <property type="entry name" value="GntR ligand-binding domain-like"/>
    <property type="match status" value="1"/>
</dbReference>
<dbReference type="InterPro" id="IPR000524">
    <property type="entry name" value="Tscrpt_reg_HTH_GntR"/>
</dbReference>
<keyword evidence="7" id="KW-1185">Reference proteome</keyword>
<dbReference type="KEGG" id="bpt:Bpet3277"/>
<dbReference type="PANTHER" id="PTHR43537:SF50">
    <property type="entry name" value="TRANSCRIPTIONAL REGULATORY PROTEIN"/>
    <property type="match status" value="1"/>
</dbReference>
<evidence type="ECO:0000313" key="6">
    <source>
        <dbReference type="EMBL" id="CAP43619.1"/>
    </source>
</evidence>
<dbReference type="GO" id="GO:0003700">
    <property type="term" value="F:DNA-binding transcription factor activity"/>
    <property type="evidence" value="ECO:0007669"/>
    <property type="project" value="InterPro"/>
</dbReference>
<dbReference type="AlphaFoldDB" id="A9IV34"/>
<dbReference type="PROSITE" id="PS50949">
    <property type="entry name" value="HTH_GNTR"/>
    <property type="match status" value="1"/>
</dbReference>
<dbReference type="SUPFAM" id="SSF48008">
    <property type="entry name" value="GntR ligand-binding domain-like"/>
    <property type="match status" value="1"/>
</dbReference>
<evidence type="ECO:0000256" key="3">
    <source>
        <dbReference type="ARBA" id="ARBA00023163"/>
    </source>
</evidence>
<evidence type="ECO:0000313" key="7">
    <source>
        <dbReference type="Proteomes" id="UP000001225"/>
    </source>
</evidence>
<dbReference type="SMART" id="SM00895">
    <property type="entry name" value="FCD"/>
    <property type="match status" value="1"/>
</dbReference>
<feature type="region of interest" description="Disordered" evidence="4">
    <location>
        <begin position="218"/>
        <end position="252"/>
    </location>
</feature>
<dbReference type="SUPFAM" id="SSF46785">
    <property type="entry name" value="Winged helix' DNA-binding domain"/>
    <property type="match status" value="1"/>
</dbReference>
<evidence type="ECO:0000259" key="5">
    <source>
        <dbReference type="PROSITE" id="PS50949"/>
    </source>
</evidence>
<dbReference type="InterPro" id="IPR036390">
    <property type="entry name" value="WH_DNA-bd_sf"/>
</dbReference>
<dbReference type="STRING" id="94624.Bpet3277"/>
<keyword evidence="1" id="KW-0805">Transcription regulation</keyword>
<dbReference type="CDD" id="cd07377">
    <property type="entry name" value="WHTH_GntR"/>
    <property type="match status" value="1"/>
</dbReference>
<dbReference type="InterPro" id="IPR036388">
    <property type="entry name" value="WH-like_DNA-bd_sf"/>
</dbReference>
<evidence type="ECO:0000256" key="2">
    <source>
        <dbReference type="ARBA" id="ARBA00023125"/>
    </source>
</evidence>
<reference evidence="6 7" key="1">
    <citation type="journal article" date="2008" name="BMC Genomics">
        <title>The missing link: Bordetella petrii is endowed with both the metabolic versatility of environmental bacteria and virulence traits of pathogenic Bordetellae.</title>
        <authorList>
            <person name="Gross R."/>
            <person name="Guzman C.A."/>
            <person name="Sebaihia M."/>
            <person name="Martins Dos Santos V.A."/>
            <person name="Pieper D.H."/>
            <person name="Koebnik R."/>
            <person name="Lechner M."/>
            <person name="Bartels D."/>
            <person name="Buhrmester J."/>
            <person name="Choudhuri J.V."/>
            <person name="Ebensen T."/>
            <person name="Gaigalat L."/>
            <person name="Herrmann S."/>
            <person name="Khachane A.N."/>
            <person name="Larisch C."/>
            <person name="Link S."/>
            <person name="Linke B."/>
            <person name="Meyer F."/>
            <person name="Mormann S."/>
            <person name="Nakunst D."/>
            <person name="Rueckert C."/>
            <person name="Schneiker-Bekel S."/>
            <person name="Schulze K."/>
            <person name="Vorhoelter F.J."/>
            <person name="Yevsa T."/>
            <person name="Engle J.T."/>
            <person name="Goldman W.E."/>
            <person name="Puehler A."/>
            <person name="Goebel U.B."/>
            <person name="Goesmann A."/>
            <person name="Bloecker H."/>
            <person name="Kaiser O."/>
            <person name="Martinez-Arias R."/>
        </authorList>
    </citation>
    <scope>NUCLEOTIDE SEQUENCE [LARGE SCALE GENOMIC DNA]</scope>
    <source>
        <strain evidence="7">ATCC BAA-461 / DSM 12804 / CCUG 43448 / CIP 107267 / Se-1111R</strain>
    </source>
</reference>
<dbReference type="SMART" id="SM00345">
    <property type="entry name" value="HTH_GNTR"/>
    <property type="match status" value="1"/>
</dbReference>
<keyword evidence="3" id="KW-0804">Transcription</keyword>
<sequence length="252" mass="27665">MTAPIVRQALYLEVADRLRAMIRSRALASGEWIDETRLTGLLGISRTPLREALKVLATEGLVRLEPRRGCFVNELSLRDLEDIFPLMAMLEGRCAHEAALKASDADLAALEPLHQALADHAAAGRIDAYYDTNFLIHEAVQGLADNRWLSDMVGNLRKVLSLFRHKSLSVPGRIAESCAEHLAIYAALRARDPDAAEALARKHLLRQLDALRLLASEAGEADAPSPSSPSLTQEPAHDRPRLQPARARRPAA</sequence>